<evidence type="ECO:0000259" key="1">
    <source>
        <dbReference type="Pfam" id="PF00174"/>
    </source>
</evidence>
<accession>A0A3D9UZ79</accession>
<dbReference type="Gene3D" id="3.90.420.10">
    <property type="entry name" value="Oxidoreductase, molybdopterin-binding domain"/>
    <property type="match status" value="1"/>
</dbReference>
<dbReference type="EMBL" id="QTUC01000001">
    <property type="protein sequence ID" value="REF34842.1"/>
    <property type="molecule type" value="Genomic_DNA"/>
</dbReference>
<protein>
    <submittedName>
        <fullName evidence="2">DMSO/TMAO reductase YedYZ molybdopterin-dependent catalytic subunit</fullName>
    </submittedName>
</protein>
<evidence type="ECO:0000313" key="3">
    <source>
        <dbReference type="Proteomes" id="UP000256485"/>
    </source>
</evidence>
<dbReference type="AlphaFoldDB" id="A0A3D9UZ79"/>
<feature type="domain" description="Oxidoreductase molybdopterin-binding" evidence="1">
    <location>
        <begin position="42"/>
        <end position="190"/>
    </location>
</feature>
<comment type="caution">
    <text evidence="2">The sequence shown here is derived from an EMBL/GenBank/DDBJ whole genome shotgun (WGS) entry which is preliminary data.</text>
</comment>
<dbReference type="InterPro" id="IPR036374">
    <property type="entry name" value="OxRdtase_Mopterin-bd_sf"/>
</dbReference>
<gene>
    <name evidence="2" type="ORF">DFJ64_0208</name>
</gene>
<dbReference type="PANTHER" id="PTHR43032">
    <property type="entry name" value="PROTEIN-METHIONINE-SULFOXIDE REDUCTASE"/>
    <property type="match status" value="1"/>
</dbReference>
<evidence type="ECO:0000313" key="2">
    <source>
        <dbReference type="EMBL" id="REF34842.1"/>
    </source>
</evidence>
<dbReference type="SUPFAM" id="SSF56524">
    <property type="entry name" value="Oxidoreductase molybdopterin-binding domain"/>
    <property type="match status" value="1"/>
</dbReference>
<dbReference type="Proteomes" id="UP000256485">
    <property type="component" value="Unassembled WGS sequence"/>
</dbReference>
<dbReference type="InterPro" id="IPR000572">
    <property type="entry name" value="OxRdtase_Mopterin-bd_dom"/>
</dbReference>
<organism evidence="2 3">
    <name type="scientific">Thermasporomyces composti</name>
    <dbReference type="NCBI Taxonomy" id="696763"/>
    <lineage>
        <taxon>Bacteria</taxon>
        <taxon>Bacillati</taxon>
        <taxon>Actinomycetota</taxon>
        <taxon>Actinomycetes</taxon>
        <taxon>Propionibacteriales</taxon>
        <taxon>Nocardioidaceae</taxon>
        <taxon>Thermasporomyces</taxon>
    </lineage>
</organism>
<sequence>MRFVQGWPKDACVGTVTRVDARRGLPPGQRVAREWKVYHYGPLPRPKDLATWDLRVFGATASGREHVFDLDALADLCRITVDADLHCVSGFSVLNLTWEGIPAQRLLELAPPRDDVRYVVAWAQYGYSANMTLADFTAPTTILATGVNGQPLSVERGGPLRLVVPHLYAWKGPKWLRAIEYLTHDRRGFWEERGYHNRGDPWSGRRYSYQEEAGEGPPL</sequence>
<reference evidence="2 3" key="1">
    <citation type="submission" date="2018-08" db="EMBL/GenBank/DDBJ databases">
        <title>Sequencing the genomes of 1000 actinobacteria strains.</title>
        <authorList>
            <person name="Klenk H.-P."/>
        </authorList>
    </citation>
    <scope>NUCLEOTIDE SEQUENCE [LARGE SCALE GENOMIC DNA]</scope>
    <source>
        <strain evidence="2 3">DSM 22891</strain>
    </source>
</reference>
<dbReference type="OrthoDB" id="9795587at2"/>
<keyword evidence="3" id="KW-1185">Reference proteome</keyword>
<dbReference type="RefSeq" id="WP_115848733.1">
    <property type="nucleotide sequence ID" value="NZ_QTUC01000001.1"/>
</dbReference>
<proteinExistence type="predicted"/>
<name>A0A3D9UZ79_THECX</name>
<dbReference type="Pfam" id="PF00174">
    <property type="entry name" value="Oxidored_molyb"/>
    <property type="match status" value="1"/>
</dbReference>
<dbReference type="PANTHER" id="PTHR43032:SF4">
    <property type="entry name" value="OXIDOREDUCTASE MOLYBDOPTERIN-BINDING DOMAIN-CONTAINING PROTEIN"/>
    <property type="match status" value="1"/>
</dbReference>